<sequence>MPCIKIHSFVLAQNNLLAFLNLPTSLVHSWLNIFEQKHPNLIRYELLFLILLYWHPKLLRGQTYQTKQVLQIQSISFHCQFWLDLPQLSTYFKYLQNLQHKLQHLLL</sequence>
<dbReference type="KEGG" id="tet:TTHERM_000161579"/>
<dbReference type="AlphaFoldDB" id="W7XLA5"/>
<proteinExistence type="predicted"/>
<dbReference type="GeneID" id="24437632"/>
<dbReference type="EMBL" id="GG662820">
    <property type="protein sequence ID" value="EWS75949.1"/>
    <property type="molecule type" value="Genomic_DNA"/>
</dbReference>
<organism evidence="1 2">
    <name type="scientific">Tetrahymena thermophila (strain SB210)</name>
    <dbReference type="NCBI Taxonomy" id="312017"/>
    <lineage>
        <taxon>Eukaryota</taxon>
        <taxon>Sar</taxon>
        <taxon>Alveolata</taxon>
        <taxon>Ciliophora</taxon>
        <taxon>Intramacronucleata</taxon>
        <taxon>Oligohymenophorea</taxon>
        <taxon>Hymenostomatida</taxon>
        <taxon>Tetrahymenina</taxon>
        <taxon>Tetrahymenidae</taxon>
        <taxon>Tetrahymena</taxon>
    </lineage>
</organism>
<dbReference type="Proteomes" id="UP000009168">
    <property type="component" value="Unassembled WGS sequence"/>
</dbReference>
<gene>
    <name evidence="1" type="ORF">TTHERM_000161579</name>
</gene>
<evidence type="ECO:0000313" key="2">
    <source>
        <dbReference type="Proteomes" id="UP000009168"/>
    </source>
</evidence>
<dbReference type="InParanoid" id="W7XLA5"/>
<accession>W7XLA5</accession>
<evidence type="ECO:0000313" key="1">
    <source>
        <dbReference type="EMBL" id="EWS75949.1"/>
    </source>
</evidence>
<name>W7XLA5_TETTS</name>
<reference evidence="2" key="1">
    <citation type="journal article" date="2006" name="PLoS Biol.">
        <title>Macronuclear genome sequence of the ciliate Tetrahymena thermophila, a model eukaryote.</title>
        <authorList>
            <person name="Eisen J.A."/>
            <person name="Coyne R.S."/>
            <person name="Wu M."/>
            <person name="Wu D."/>
            <person name="Thiagarajan M."/>
            <person name="Wortman J.R."/>
            <person name="Badger J.H."/>
            <person name="Ren Q."/>
            <person name="Amedeo P."/>
            <person name="Jones K.M."/>
            <person name="Tallon L.J."/>
            <person name="Delcher A.L."/>
            <person name="Salzberg S.L."/>
            <person name="Silva J.C."/>
            <person name="Haas B.J."/>
            <person name="Majoros W.H."/>
            <person name="Farzad M."/>
            <person name="Carlton J.M."/>
            <person name="Smith R.K. Jr."/>
            <person name="Garg J."/>
            <person name="Pearlman R.E."/>
            <person name="Karrer K.M."/>
            <person name="Sun L."/>
            <person name="Manning G."/>
            <person name="Elde N.C."/>
            <person name="Turkewitz A.P."/>
            <person name="Asai D.J."/>
            <person name="Wilkes D.E."/>
            <person name="Wang Y."/>
            <person name="Cai H."/>
            <person name="Collins K."/>
            <person name="Stewart B.A."/>
            <person name="Lee S.R."/>
            <person name="Wilamowska K."/>
            <person name="Weinberg Z."/>
            <person name="Ruzzo W.L."/>
            <person name="Wloga D."/>
            <person name="Gaertig J."/>
            <person name="Frankel J."/>
            <person name="Tsao C.-C."/>
            <person name="Gorovsky M.A."/>
            <person name="Keeling P.J."/>
            <person name="Waller R.F."/>
            <person name="Patron N.J."/>
            <person name="Cherry J.M."/>
            <person name="Stover N.A."/>
            <person name="Krieger C.J."/>
            <person name="del Toro C."/>
            <person name="Ryder H.F."/>
            <person name="Williamson S.C."/>
            <person name="Barbeau R.A."/>
            <person name="Hamilton E.P."/>
            <person name="Orias E."/>
        </authorList>
    </citation>
    <scope>NUCLEOTIDE SEQUENCE [LARGE SCALE GENOMIC DNA]</scope>
    <source>
        <strain evidence="2">SB210</strain>
    </source>
</reference>
<protein>
    <submittedName>
        <fullName evidence="1">Uncharacterized protein</fullName>
    </submittedName>
</protein>
<keyword evidence="2" id="KW-1185">Reference proteome</keyword>
<dbReference type="RefSeq" id="XP_012651467.1">
    <property type="nucleotide sequence ID" value="XM_012796013.1"/>
</dbReference>